<evidence type="ECO:0000256" key="6">
    <source>
        <dbReference type="ARBA" id="ARBA00022500"/>
    </source>
</evidence>
<dbReference type="SUPFAM" id="SSF48029">
    <property type="entry name" value="FliG"/>
    <property type="match status" value="2"/>
</dbReference>
<dbReference type="GO" id="GO:0003774">
    <property type="term" value="F:cytoskeletal motor activity"/>
    <property type="evidence" value="ECO:0007669"/>
    <property type="project" value="InterPro"/>
</dbReference>
<evidence type="ECO:0000256" key="1">
    <source>
        <dbReference type="ARBA" id="ARBA00004117"/>
    </source>
</evidence>
<evidence type="ECO:0000256" key="4">
    <source>
        <dbReference type="ARBA" id="ARBA00021870"/>
    </source>
</evidence>
<keyword evidence="5" id="KW-1003">Cell membrane</keyword>
<dbReference type="GO" id="GO:0071973">
    <property type="term" value="P:bacterial-type flagellum-dependent cell motility"/>
    <property type="evidence" value="ECO:0007669"/>
    <property type="project" value="InterPro"/>
</dbReference>
<evidence type="ECO:0000313" key="13">
    <source>
        <dbReference type="EMBL" id="PJZ26260.1"/>
    </source>
</evidence>
<gene>
    <name evidence="13" type="primary">fliG</name>
    <name evidence="13" type="ORF">CH357_07095</name>
</gene>
<evidence type="ECO:0000256" key="3">
    <source>
        <dbReference type="ARBA" id="ARBA00010299"/>
    </source>
</evidence>
<feature type="domain" description="Flagellar motor switch protein FliG C-terminal" evidence="10">
    <location>
        <begin position="234"/>
        <end position="341"/>
    </location>
</feature>
<dbReference type="InterPro" id="IPR023087">
    <property type="entry name" value="Flg_Motor_Flig_C"/>
</dbReference>
<dbReference type="Pfam" id="PF14841">
    <property type="entry name" value="FliG_M"/>
    <property type="match status" value="1"/>
</dbReference>
<dbReference type="InterPro" id="IPR011002">
    <property type="entry name" value="FliG_a-hlx"/>
</dbReference>
<dbReference type="GO" id="GO:0009425">
    <property type="term" value="C:bacterial-type flagellum basal body"/>
    <property type="evidence" value="ECO:0007669"/>
    <property type="project" value="UniProtKB-SubCell"/>
</dbReference>
<evidence type="ECO:0000313" key="14">
    <source>
        <dbReference type="Proteomes" id="UP000232196"/>
    </source>
</evidence>
<dbReference type="PANTHER" id="PTHR30534:SF0">
    <property type="entry name" value="FLAGELLAR MOTOR SWITCH PROTEIN FLIG"/>
    <property type="match status" value="1"/>
</dbReference>
<name>A0A2M9XF07_9LEPT</name>
<accession>A0A2M9XF07</accession>
<dbReference type="InterPro" id="IPR000090">
    <property type="entry name" value="Flg_Motor_Flig"/>
</dbReference>
<feature type="domain" description="Flagellar motor switch protein FliG middle" evidence="11">
    <location>
        <begin position="131"/>
        <end position="203"/>
    </location>
</feature>
<keyword evidence="8" id="KW-0472">Membrane</keyword>
<comment type="similarity">
    <text evidence="3">Belongs to the FliG family.</text>
</comment>
<dbReference type="GO" id="GO:0006935">
    <property type="term" value="P:chemotaxis"/>
    <property type="evidence" value="ECO:0007669"/>
    <property type="project" value="UniProtKB-KW"/>
</dbReference>
<dbReference type="Pfam" id="PF14842">
    <property type="entry name" value="FliG_N"/>
    <property type="match status" value="1"/>
</dbReference>
<comment type="caution">
    <text evidence="13">The sequence shown here is derived from an EMBL/GenBank/DDBJ whole genome shotgun (WGS) entry which is preliminary data.</text>
</comment>
<proteinExistence type="inferred from homology"/>
<dbReference type="AlphaFoldDB" id="A0A2M9XF07"/>
<keyword evidence="13" id="KW-0966">Cell projection</keyword>
<dbReference type="PRINTS" id="PR00954">
    <property type="entry name" value="FLGMOTORFLIG"/>
</dbReference>
<reference evidence="13 14" key="1">
    <citation type="submission" date="2017-07" db="EMBL/GenBank/DDBJ databases">
        <title>Leptospira spp. isolated from tropical soils.</title>
        <authorList>
            <person name="Thibeaux R."/>
            <person name="Iraola G."/>
            <person name="Ferres I."/>
            <person name="Bierque E."/>
            <person name="Girault D."/>
            <person name="Soupe-Gilbert M.-E."/>
            <person name="Picardeau M."/>
            <person name="Goarant C."/>
        </authorList>
    </citation>
    <scope>NUCLEOTIDE SEQUENCE [LARGE SCALE GENOMIC DNA]</scope>
    <source>
        <strain evidence="13 14">MCA1-C-A1</strain>
    </source>
</reference>
<dbReference type="InterPro" id="IPR032779">
    <property type="entry name" value="FliG_M"/>
</dbReference>
<comment type="subcellular location">
    <subcellularLocation>
        <location evidence="1">Bacterial flagellum basal body</location>
    </subcellularLocation>
    <subcellularLocation>
        <location evidence="2">Cell membrane</location>
        <topology evidence="2">Peripheral membrane protein</topology>
        <orientation evidence="2">Cytoplasmic side</orientation>
    </subcellularLocation>
</comment>
<evidence type="ECO:0000256" key="8">
    <source>
        <dbReference type="ARBA" id="ARBA00023136"/>
    </source>
</evidence>
<evidence type="ECO:0000259" key="12">
    <source>
        <dbReference type="Pfam" id="PF14842"/>
    </source>
</evidence>
<dbReference type="Pfam" id="PF01706">
    <property type="entry name" value="FliG_C"/>
    <property type="match status" value="1"/>
</dbReference>
<dbReference type="NCBIfam" id="TIGR00207">
    <property type="entry name" value="fliG"/>
    <property type="match status" value="1"/>
</dbReference>
<protein>
    <recommendedName>
        <fullName evidence="4">Flagellar motor switch protein FliG</fullName>
    </recommendedName>
</protein>
<evidence type="ECO:0000256" key="9">
    <source>
        <dbReference type="ARBA" id="ARBA00023143"/>
    </source>
</evidence>
<keyword evidence="13" id="KW-0282">Flagellum</keyword>
<feature type="domain" description="Flagellar motor switch protein FliG N-terminal" evidence="12">
    <location>
        <begin position="23"/>
        <end position="120"/>
    </location>
</feature>
<keyword evidence="6" id="KW-0145">Chemotaxis</keyword>
<evidence type="ECO:0000256" key="5">
    <source>
        <dbReference type="ARBA" id="ARBA00022475"/>
    </source>
</evidence>
<organism evidence="13 14">
    <name type="scientific">Leptospira hartskeerlii</name>
    <dbReference type="NCBI Taxonomy" id="2023177"/>
    <lineage>
        <taxon>Bacteria</taxon>
        <taxon>Pseudomonadati</taxon>
        <taxon>Spirochaetota</taxon>
        <taxon>Spirochaetia</taxon>
        <taxon>Leptospirales</taxon>
        <taxon>Leptospiraceae</taxon>
        <taxon>Leptospira</taxon>
    </lineage>
</organism>
<evidence type="ECO:0000259" key="11">
    <source>
        <dbReference type="Pfam" id="PF14841"/>
    </source>
</evidence>
<dbReference type="EMBL" id="NPDN01000003">
    <property type="protein sequence ID" value="PJZ26260.1"/>
    <property type="molecule type" value="Genomic_DNA"/>
</dbReference>
<dbReference type="PANTHER" id="PTHR30534">
    <property type="entry name" value="FLAGELLAR MOTOR SWITCH PROTEIN FLIG"/>
    <property type="match status" value="1"/>
</dbReference>
<keyword evidence="9" id="KW-0975">Bacterial flagellum</keyword>
<dbReference type="Gene3D" id="1.10.220.30">
    <property type="match status" value="3"/>
</dbReference>
<keyword evidence="7" id="KW-0283">Flagellar rotation</keyword>
<evidence type="ECO:0000256" key="2">
    <source>
        <dbReference type="ARBA" id="ARBA00004413"/>
    </source>
</evidence>
<dbReference type="GO" id="GO:0005886">
    <property type="term" value="C:plasma membrane"/>
    <property type="evidence" value="ECO:0007669"/>
    <property type="project" value="UniProtKB-SubCell"/>
</dbReference>
<keyword evidence="13" id="KW-0969">Cilium</keyword>
<evidence type="ECO:0000259" key="10">
    <source>
        <dbReference type="Pfam" id="PF01706"/>
    </source>
</evidence>
<dbReference type="Proteomes" id="UP000232196">
    <property type="component" value="Unassembled WGS sequence"/>
</dbReference>
<keyword evidence="14" id="KW-1185">Reference proteome</keyword>
<dbReference type="OrthoDB" id="342707at2"/>
<evidence type="ECO:0000256" key="7">
    <source>
        <dbReference type="ARBA" id="ARBA00022779"/>
    </source>
</evidence>
<dbReference type="InterPro" id="IPR028263">
    <property type="entry name" value="FliG_N"/>
</dbReference>
<sequence length="349" mass="39248">MPDFFVGEQAVDQDSNLKIRDQKVKKAAMLLLSLDKDAAAKALAQLDEKLIEEIVQEMAKIKTISKSEKEEVLLDFQGSLKDLAAESRGGIETARELLQKSLGKEKSENILGKLDRKDTEEDFSFLNDAEPQTLAHLLAPEHTQTIAVTLAFLHPKKAAETLKFLPKELQSKVALRLANTTKTHPDAIRQIAKVLKKKYEQRDKSEFSEAGGAEALANILNHMDKSLEETILKELEEQSPELASQVREKLYTFEDVLLLNSKEMRQLINRIGDDDLIAIALRGASDQIKAHFFEAMSKNRANDILESMDIRGKVTLKEITDARNSILTALRDLEEIGEIIIKKDSEEFI</sequence>